<dbReference type="PANTHER" id="PTHR16056:SF2">
    <property type="entry name" value="TESTIS-EXPRESSED PROTEIN 10"/>
    <property type="match status" value="1"/>
</dbReference>
<reference evidence="1 3" key="2">
    <citation type="journal article" date="2013" name="Nature">
        <title>Insights into bilaterian evolution from three spiralian genomes.</title>
        <authorList>
            <person name="Simakov O."/>
            <person name="Marletaz F."/>
            <person name="Cho S.J."/>
            <person name="Edsinger-Gonzales E."/>
            <person name="Havlak P."/>
            <person name="Hellsten U."/>
            <person name="Kuo D.H."/>
            <person name="Larsson T."/>
            <person name="Lv J."/>
            <person name="Arendt D."/>
            <person name="Savage R."/>
            <person name="Osoegawa K."/>
            <person name="de Jong P."/>
            <person name="Grimwood J."/>
            <person name="Chapman J.A."/>
            <person name="Shapiro H."/>
            <person name="Aerts A."/>
            <person name="Otillar R.P."/>
            <person name="Terry A.Y."/>
            <person name="Boore J.L."/>
            <person name="Grigoriev I.V."/>
            <person name="Lindberg D.R."/>
            <person name="Seaver E.C."/>
            <person name="Weisblat D.A."/>
            <person name="Putnam N.H."/>
            <person name="Rokhsar D.S."/>
        </authorList>
    </citation>
    <scope>NUCLEOTIDE SEQUENCE</scope>
</reference>
<name>T1FFJ0_HELRO</name>
<dbReference type="Proteomes" id="UP000015101">
    <property type="component" value="Unassembled WGS sequence"/>
</dbReference>
<dbReference type="GO" id="GO:0005634">
    <property type="term" value="C:nucleus"/>
    <property type="evidence" value="ECO:0000318"/>
    <property type="project" value="GO_Central"/>
</dbReference>
<accession>T1FFJ0</accession>
<dbReference type="EMBL" id="AMQM01007114">
    <property type="status" value="NOT_ANNOTATED_CDS"/>
    <property type="molecule type" value="Genomic_DNA"/>
</dbReference>
<dbReference type="GO" id="GO:0071339">
    <property type="term" value="C:MLL1 complex"/>
    <property type="evidence" value="ECO:0000318"/>
    <property type="project" value="GO_Central"/>
</dbReference>
<dbReference type="PANTHER" id="PTHR16056">
    <property type="entry name" value="REGULATOR OF MICROTUBULE DYNAMICS PROTEIN"/>
    <property type="match status" value="1"/>
</dbReference>
<keyword evidence="3" id="KW-1185">Reference proteome</keyword>
<dbReference type="HOGENOM" id="CLU_607325_0_0_1"/>
<reference evidence="3" key="1">
    <citation type="submission" date="2012-12" db="EMBL/GenBank/DDBJ databases">
        <authorList>
            <person name="Hellsten U."/>
            <person name="Grimwood J."/>
            <person name="Chapman J.A."/>
            <person name="Shapiro H."/>
            <person name="Aerts A."/>
            <person name="Otillar R.P."/>
            <person name="Terry A.Y."/>
            <person name="Boore J.L."/>
            <person name="Simakov O."/>
            <person name="Marletaz F."/>
            <person name="Cho S.-J."/>
            <person name="Edsinger-Gonzales E."/>
            <person name="Havlak P."/>
            <person name="Kuo D.-H."/>
            <person name="Larsson T."/>
            <person name="Lv J."/>
            <person name="Arendt D."/>
            <person name="Savage R."/>
            <person name="Osoegawa K."/>
            <person name="de Jong P."/>
            <person name="Lindberg D.R."/>
            <person name="Seaver E.C."/>
            <person name="Weisblat D.A."/>
            <person name="Putnam N.H."/>
            <person name="Grigoriev I.V."/>
            <person name="Rokhsar D.S."/>
        </authorList>
    </citation>
    <scope>NUCLEOTIDE SEQUENCE</scope>
</reference>
<dbReference type="STRING" id="6412.T1FFJ0"/>
<evidence type="ECO:0000313" key="3">
    <source>
        <dbReference type="Proteomes" id="UP000015101"/>
    </source>
</evidence>
<dbReference type="EnsemblMetazoa" id="HelroT180151">
    <property type="protein sequence ID" value="HelroP180151"/>
    <property type="gene ID" value="HelroG180151"/>
</dbReference>
<dbReference type="EMBL" id="KB097563">
    <property type="protein sequence ID" value="ESN94805.1"/>
    <property type="molecule type" value="Genomic_DNA"/>
</dbReference>
<protein>
    <recommendedName>
        <fullName evidence="4">Pre-rRNA-processing protein Ipi1 N-terminal domain-containing protein</fullName>
    </recommendedName>
</protein>
<dbReference type="InParanoid" id="T1FFJ0"/>
<dbReference type="AlphaFoldDB" id="T1FFJ0"/>
<gene>
    <name evidence="2" type="primary">20207589</name>
    <name evidence="1" type="ORF">HELRODRAFT_180151</name>
</gene>
<dbReference type="KEGG" id="hro:HELRODRAFT_180151"/>
<dbReference type="CTD" id="20207589"/>
<sequence>MTKSKKAKRAQKKVIDFKKPKLKVGRKLKKLNETLPEVKVRKILIKNQFAVKKIDRDLLAPLEQATMKQCYSSVKATERKELLVSIRNLIESCHYKLVLLNYLEIIEGICPLMVDLHYEVRLEVPKLLRSVLKRYVTATVNFTNSNVPIIAASTCRALANPNYCLDALLNIEVIIDLCPLLAVSSSRKLLNGMLMLCSKQISNISTSSTRSSPQNSSSKDCSSRQFSSLTLSSSSCLGHVRLCSRKSRLAVIKKLTSFINLLISHAGCLEYLQQKDNVLDDVQECSDTLLVYLFNILIENFVDSCYNNNSKSSSTVKKSSNRNVSFDATDQIVFDELCYELALSTLTCMETSLKLVTYLKDEGALVNDATVHKLLEVLSQYHPVTAFRKVKKAKFNESKEKDVSQTINMKMAKVLDNLRLYSRGTNLNDSYCSDVKHNNSTCRKFKNKKIT</sequence>
<reference evidence="2" key="3">
    <citation type="submission" date="2015-06" db="UniProtKB">
        <authorList>
            <consortium name="EnsemblMetazoa"/>
        </authorList>
    </citation>
    <scope>IDENTIFICATION</scope>
</reference>
<organism evidence="2 3">
    <name type="scientific">Helobdella robusta</name>
    <name type="common">Californian leech</name>
    <dbReference type="NCBI Taxonomy" id="6412"/>
    <lineage>
        <taxon>Eukaryota</taxon>
        <taxon>Metazoa</taxon>
        <taxon>Spiralia</taxon>
        <taxon>Lophotrochozoa</taxon>
        <taxon>Annelida</taxon>
        <taxon>Clitellata</taxon>
        <taxon>Hirudinea</taxon>
        <taxon>Rhynchobdellida</taxon>
        <taxon>Glossiphoniidae</taxon>
        <taxon>Helobdella</taxon>
    </lineage>
</organism>
<evidence type="ECO:0000313" key="2">
    <source>
        <dbReference type="EnsemblMetazoa" id="HelroP180151"/>
    </source>
</evidence>
<dbReference type="RefSeq" id="XP_009027157.1">
    <property type="nucleotide sequence ID" value="XM_009028909.1"/>
</dbReference>
<evidence type="ECO:0000313" key="1">
    <source>
        <dbReference type="EMBL" id="ESN94805.1"/>
    </source>
</evidence>
<dbReference type="GeneID" id="20207589"/>
<proteinExistence type="predicted"/>
<evidence type="ECO:0008006" key="4">
    <source>
        <dbReference type="Google" id="ProtNLM"/>
    </source>
</evidence>